<organism evidence="2 4">
    <name type="scientific">Shewanella indica</name>
    <dbReference type="NCBI Taxonomy" id="768528"/>
    <lineage>
        <taxon>Bacteria</taxon>
        <taxon>Pseudomonadati</taxon>
        <taxon>Pseudomonadota</taxon>
        <taxon>Gammaproteobacteria</taxon>
        <taxon>Alteromonadales</taxon>
        <taxon>Shewanellaceae</taxon>
        <taxon>Shewanella</taxon>
    </lineage>
</organism>
<dbReference type="Pfam" id="PF18790">
    <property type="entry name" value="KfrB"/>
    <property type="match status" value="1"/>
</dbReference>
<reference evidence="2 4" key="1">
    <citation type="submission" date="2023-11" db="EMBL/GenBank/DDBJ databases">
        <title>MicrobeMod: A computational toolkit for identifying prokaryotic methylation and restriction-modification with nanopore sequencing.</title>
        <authorList>
            <person name="Crits-Christoph A."/>
            <person name="Kang S.C."/>
            <person name="Lee H."/>
            <person name="Ostrov N."/>
        </authorList>
    </citation>
    <scope>NUCLEOTIDE SEQUENCE [LARGE SCALE GENOMIC DNA]</scope>
    <source>
        <strain evidence="2 4">ATCC BAA-2732</strain>
    </source>
</reference>
<keyword evidence="4" id="KW-1185">Reference proteome</keyword>
<evidence type="ECO:0000313" key="4">
    <source>
        <dbReference type="Proteomes" id="UP001272773"/>
    </source>
</evidence>
<name>A0ABU4QJW1_9GAMM</name>
<proteinExistence type="predicted"/>
<dbReference type="InterPro" id="IPR040782">
    <property type="entry name" value="KfrB"/>
</dbReference>
<sequence>MKQRLVVMNGQRIVQTEQGGAWKNEKVDKAGALKPGMYNLYMAQEADKTKSYDGQIVHADSSGVYQQFGKKFVMHSPKDFDIVPAIGSAKSINYDAQGKAQVSAMAAQRGRSRSR</sequence>
<feature type="domain" description="KfrB" evidence="1">
    <location>
        <begin position="51"/>
        <end position="103"/>
    </location>
</feature>
<dbReference type="EMBL" id="JAWXXR010000002">
    <property type="protein sequence ID" value="MDX6018654.1"/>
    <property type="molecule type" value="Genomic_DNA"/>
</dbReference>
<comment type="caution">
    <text evidence="2">The sequence shown here is derived from an EMBL/GenBank/DDBJ whole genome shotgun (WGS) entry which is preliminary data.</text>
</comment>
<protein>
    <submittedName>
        <fullName evidence="2">IncP plasmid survival protein KfrB</fullName>
    </submittedName>
</protein>
<gene>
    <name evidence="2" type="primary">kfrB</name>
    <name evidence="2" type="ORF">SIL79_20325</name>
    <name evidence="3" type="ORF">SIL79_20510</name>
</gene>
<dbReference type="GeneID" id="88625944"/>
<dbReference type="EMBL" id="JAWXXR010000001">
    <property type="protein sequence ID" value="MDX6018619.1"/>
    <property type="molecule type" value="Genomic_DNA"/>
</dbReference>
<dbReference type="RefSeq" id="WP_319619942.1">
    <property type="nucleotide sequence ID" value="NZ_JAWXXR010000001.1"/>
</dbReference>
<evidence type="ECO:0000313" key="3">
    <source>
        <dbReference type="EMBL" id="MDX6018654.1"/>
    </source>
</evidence>
<evidence type="ECO:0000259" key="1">
    <source>
        <dbReference type="Pfam" id="PF18790"/>
    </source>
</evidence>
<accession>A0ABU4QJW1</accession>
<dbReference type="Proteomes" id="UP001272773">
    <property type="component" value="Unassembled WGS sequence"/>
</dbReference>
<evidence type="ECO:0000313" key="2">
    <source>
        <dbReference type="EMBL" id="MDX6018619.1"/>
    </source>
</evidence>